<feature type="chain" id="PRO_5014869600" evidence="1">
    <location>
        <begin position="19"/>
        <end position="97"/>
    </location>
</feature>
<feature type="signal peptide" evidence="1">
    <location>
        <begin position="1"/>
        <end position="18"/>
    </location>
</feature>
<proteinExistence type="predicted"/>
<evidence type="ECO:0000256" key="1">
    <source>
        <dbReference type="SAM" id="SignalP"/>
    </source>
</evidence>
<keyword evidence="1" id="KW-0732">Signal</keyword>
<name>A0A2M4B3G7_9DIPT</name>
<organism evidence="2">
    <name type="scientific">Anopheles triannulatus</name>
    <dbReference type="NCBI Taxonomy" id="58253"/>
    <lineage>
        <taxon>Eukaryota</taxon>
        <taxon>Metazoa</taxon>
        <taxon>Ecdysozoa</taxon>
        <taxon>Arthropoda</taxon>
        <taxon>Hexapoda</taxon>
        <taxon>Insecta</taxon>
        <taxon>Pterygota</taxon>
        <taxon>Neoptera</taxon>
        <taxon>Endopterygota</taxon>
        <taxon>Diptera</taxon>
        <taxon>Nematocera</taxon>
        <taxon>Culicoidea</taxon>
        <taxon>Culicidae</taxon>
        <taxon>Anophelinae</taxon>
        <taxon>Anopheles</taxon>
    </lineage>
</organism>
<reference evidence="2" key="1">
    <citation type="submission" date="2018-01" db="EMBL/GenBank/DDBJ databases">
        <title>An insight into the sialome of Amazonian anophelines.</title>
        <authorList>
            <person name="Ribeiro J.M."/>
            <person name="Scarpassa V."/>
            <person name="Calvo E."/>
        </authorList>
    </citation>
    <scope>NUCLEOTIDE SEQUENCE</scope>
    <source>
        <tissue evidence="2">Salivary glands</tissue>
    </source>
</reference>
<evidence type="ECO:0000313" key="2">
    <source>
        <dbReference type="EMBL" id="MBW47605.1"/>
    </source>
</evidence>
<protein>
    <submittedName>
        <fullName evidence="2">Putative secreted protein</fullName>
    </submittedName>
</protein>
<dbReference type="EMBL" id="GGFK01014284">
    <property type="protein sequence ID" value="MBW47605.1"/>
    <property type="molecule type" value="Transcribed_RNA"/>
</dbReference>
<dbReference type="AlphaFoldDB" id="A0A2M4B3G7"/>
<sequence length="97" mass="10375">MLLLLMMVEMVSLMQVCGMRLLVMMCDQATGRRTIIAVVSAVAVRWQTAGCGRTTAVGHTDASHIAVAAANTIRRMGHVAAQWCAVTIVIVTHAAPR</sequence>
<accession>A0A2M4B3G7</accession>